<name>L7W7I7_NONDD</name>
<dbReference type="EMBL" id="CP001397">
    <property type="protein sequence ID" value="AGC77655.1"/>
    <property type="molecule type" value="Genomic_DNA"/>
</dbReference>
<keyword evidence="1" id="KW-1133">Transmembrane helix</keyword>
<evidence type="ECO:0000313" key="2">
    <source>
        <dbReference type="EMBL" id="AGC77655.1"/>
    </source>
</evidence>
<sequence length="41" mass="5138">MFIIEKRRFFFKALHAIIMLFFIMIYKLKLVIIPLSIFFRK</sequence>
<keyword evidence="1" id="KW-0812">Transmembrane</keyword>
<dbReference type="PATRIC" id="fig|592029.3.peg.2506"/>
<dbReference type="KEGG" id="ndo:DDD_2528"/>
<proteinExistence type="predicted"/>
<accession>L7W7I7</accession>
<keyword evidence="1" id="KW-0472">Membrane</keyword>
<reference evidence="2 3" key="1">
    <citation type="journal article" date="2013" name="Genome Biol. Evol.">
        <title>Genomic makeup of the marine flavobacterium Nonlabens (Donghaeana) dokdonensis DSW-6 and identification of a novel class of rhodopsins.</title>
        <authorList>
            <person name="Kwon S.K."/>
            <person name="Kim B.K."/>
            <person name="Song J.Y."/>
            <person name="Kwak M.J."/>
            <person name="Lee C.H."/>
            <person name="Yoon J.H."/>
            <person name="Oh T.K."/>
            <person name="Kim J.F."/>
        </authorList>
    </citation>
    <scope>NUCLEOTIDE SEQUENCE [LARGE SCALE GENOMIC DNA]</scope>
    <source>
        <strain evidence="3">DSM 17205 / KCTC 12402 / DSW-6</strain>
    </source>
</reference>
<evidence type="ECO:0000313" key="3">
    <source>
        <dbReference type="Proteomes" id="UP000011173"/>
    </source>
</evidence>
<organism evidence="2 3">
    <name type="scientific">Nonlabens dokdonensis (strain DSM 17205 / KCTC 12402 / DSW-6)</name>
    <name type="common">Donghaeana dokdonensis</name>
    <dbReference type="NCBI Taxonomy" id="592029"/>
    <lineage>
        <taxon>Bacteria</taxon>
        <taxon>Pseudomonadati</taxon>
        <taxon>Bacteroidota</taxon>
        <taxon>Flavobacteriia</taxon>
        <taxon>Flavobacteriales</taxon>
        <taxon>Flavobacteriaceae</taxon>
        <taxon>Nonlabens</taxon>
    </lineage>
</organism>
<protein>
    <submittedName>
        <fullName evidence="2">Uncharacterized protein</fullName>
    </submittedName>
</protein>
<dbReference type="AlphaFoldDB" id="L7W7I7"/>
<feature type="transmembrane region" description="Helical" evidence="1">
    <location>
        <begin position="12"/>
        <end position="39"/>
    </location>
</feature>
<gene>
    <name evidence="2" type="ordered locus">DDD_2528</name>
</gene>
<dbReference type="HOGENOM" id="CLU_3273530_0_0_10"/>
<dbReference type="Proteomes" id="UP000011173">
    <property type="component" value="Chromosome"/>
</dbReference>
<evidence type="ECO:0000256" key="1">
    <source>
        <dbReference type="SAM" id="Phobius"/>
    </source>
</evidence>